<evidence type="ECO:0000259" key="1">
    <source>
        <dbReference type="Pfam" id="PF04230"/>
    </source>
</evidence>
<protein>
    <submittedName>
        <fullName evidence="2">Pyruvyl transferase EpsO</fullName>
        <ecNumber evidence="2">2.-.-.-</ecNumber>
    </submittedName>
</protein>
<gene>
    <name evidence="2" type="ORF">GGI59_000979</name>
</gene>
<accession>A0A7W8XDE3</accession>
<dbReference type="EC" id="2.-.-.-" evidence="2"/>
<name>A0A7W8XDE3_9HYPH</name>
<organism evidence="2 3">
    <name type="scientific">Rhizobium lentis</name>
    <dbReference type="NCBI Taxonomy" id="1138194"/>
    <lineage>
        <taxon>Bacteria</taxon>
        <taxon>Pseudomonadati</taxon>
        <taxon>Pseudomonadota</taxon>
        <taxon>Alphaproteobacteria</taxon>
        <taxon>Hyphomicrobiales</taxon>
        <taxon>Rhizobiaceae</taxon>
        <taxon>Rhizobium/Agrobacterium group</taxon>
        <taxon>Rhizobium</taxon>
    </lineage>
</organism>
<dbReference type="RefSeq" id="WP_183912137.1">
    <property type="nucleotide sequence ID" value="NZ_JACHBB010000001.1"/>
</dbReference>
<evidence type="ECO:0000313" key="3">
    <source>
        <dbReference type="Proteomes" id="UP000528824"/>
    </source>
</evidence>
<dbReference type="EMBL" id="JACHBC010000001">
    <property type="protein sequence ID" value="MBB5559352.1"/>
    <property type="molecule type" value="Genomic_DNA"/>
</dbReference>
<sequence>MIYTDLIQRDRTRLLAELQERIPYGTRYAFMEFPNYGNVGDTAIWLGALELLKEATGQFPSYLATNREYHRKALEDALPEGPIVLQGGGNFGDIHGWAQQFRERVIAENTGRRIIQMPQSIKYLDLSAAGRTAKILSRHPDFHMLVRDNNSLEFAKQHLGVSAKLAPDCAFGLGPLTRRTRIQHDVVSLLRHDEEMVQHDLSEHRRLNGPDPVDWITDPEGFEARSFRYGKVKSLFEGKFNWPARKLAIYRHQASSRLERGLRILSTGKYVLTDRLHAHILTTLLGIPHVCLDNNYGKIHSYIDAFTHDFDGVFKASTMKEAVDIVQSLSSDTPYEVVEGSKS</sequence>
<evidence type="ECO:0000313" key="2">
    <source>
        <dbReference type="EMBL" id="MBB5559352.1"/>
    </source>
</evidence>
<dbReference type="Pfam" id="PF04230">
    <property type="entry name" value="PS_pyruv_trans"/>
    <property type="match status" value="1"/>
</dbReference>
<keyword evidence="3" id="KW-1185">Reference proteome</keyword>
<dbReference type="Proteomes" id="UP000528824">
    <property type="component" value="Unassembled WGS sequence"/>
</dbReference>
<dbReference type="GO" id="GO:0016740">
    <property type="term" value="F:transferase activity"/>
    <property type="evidence" value="ECO:0007669"/>
    <property type="project" value="UniProtKB-KW"/>
</dbReference>
<keyword evidence="2" id="KW-0808">Transferase</keyword>
<dbReference type="AlphaFoldDB" id="A0A7W8XDE3"/>
<proteinExistence type="predicted"/>
<reference evidence="2 3" key="1">
    <citation type="submission" date="2020-08" db="EMBL/GenBank/DDBJ databases">
        <title>Genomic Encyclopedia of Type Strains, Phase IV (KMG-V): Genome sequencing to study the core and pangenomes of soil and plant-associated prokaryotes.</title>
        <authorList>
            <person name="Whitman W."/>
        </authorList>
    </citation>
    <scope>NUCLEOTIDE SEQUENCE [LARGE SCALE GENOMIC DNA]</scope>
    <source>
        <strain evidence="2 3">SEMIA 4034</strain>
    </source>
</reference>
<feature type="domain" description="Polysaccharide pyruvyl transferase" evidence="1">
    <location>
        <begin position="38"/>
        <end position="295"/>
    </location>
</feature>
<comment type="caution">
    <text evidence="2">The sequence shown here is derived from an EMBL/GenBank/DDBJ whole genome shotgun (WGS) entry which is preliminary data.</text>
</comment>
<dbReference type="InterPro" id="IPR007345">
    <property type="entry name" value="Polysacch_pyruvyl_Trfase"/>
</dbReference>